<dbReference type="Gene3D" id="3.30.40.10">
    <property type="entry name" value="Zinc/RING finger domain, C3HC4 (zinc finger)"/>
    <property type="match status" value="1"/>
</dbReference>
<dbReference type="PROSITE" id="PS51044">
    <property type="entry name" value="ZF_SP_RING"/>
    <property type="match status" value="1"/>
</dbReference>
<dbReference type="PANTHER" id="PTHR10782:SF94">
    <property type="entry name" value="SUPPRESSOR OF VARIEGATION 2-10, ISOFORM I"/>
    <property type="match status" value="1"/>
</dbReference>
<dbReference type="Gene3D" id="2.60.120.780">
    <property type="entry name" value="PINIT domain"/>
    <property type="match status" value="1"/>
</dbReference>
<evidence type="ECO:0000256" key="2">
    <source>
        <dbReference type="ARBA" id="ARBA00022771"/>
    </source>
</evidence>
<comment type="caution">
    <text evidence="6">The sequence shown here is derived from an EMBL/GenBank/DDBJ whole genome shotgun (WGS) entry which is preliminary data.</text>
</comment>
<proteinExistence type="predicted"/>
<dbReference type="AlphaFoldDB" id="A0A0V1JHU7"/>
<evidence type="ECO:0000313" key="6">
    <source>
        <dbReference type="EMBL" id="KRZ34069.1"/>
    </source>
</evidence>
<sequence length="676" mass="77533">LIALTETFVSHQLWPAVSQDNMQIYGEEIRNTVPKNNKLHNFHFVGDLVELQKLPHSNSCSCQTKHNNIASDCVGELSFVTKKGVQKLLEIYGPGGVSDVYTPSAVVMLRLATSHPPNYIWDTVPLNIKILCDGKMVKLPLCVRSELTALPIGRRKEPIDITSYLDLSKVVHVLQFSWPTLNGEYKDYYFTVELLRYENAENLRNIIVTQHRIFRNDTLKLMFKNCVDGDILPTSIQISLLCPLSRKRLIYPCRSVKCTHPQCFDIDNFLQLSKGKVYLRCPVCRRAVHRKILCIDQFTLEILKSTTENVIDVFVFNDGTWKPAPLNSAPMLNNGTSTQITEIVDLTVEPIASNDGKHEKHATIKNSLRRTCTNGKTEPKAFADAKLKIPRLELMQNSTSADVDKSSVEIKTEEDVLPKNAADVVVVGNNEPVVENNFSKQLNTGEYLNENQTNTLILDTKPVNDKKTPEKSLSEILRDKTTIELLAETVNRVNPTKPSCAIAAQRNVNISSNNNNNNNNNNRQYQWRSARGDFNSSYCASGNQLPVDMWAQQWNFQNAFPNDPVGNLRFHDREFYPRQQPMMMNQSYRPNLFEANHFVNQRYPLQDTWSYSPYDSYVNNFQPFSYTYDQMNSCRPQPRNPFISEHWNGYSRPGMTDFRYSPCSQYHPSRNPYFWQ</sequence>
<organism evidence="6 7">
    <name type="scientific">Trichinella pseudospiralis</name>
    <name type="common">Parasitic roundworm</name>
    <dbReference type="NCBI Taxonomy" id="6337"/>
    <lineage>
        <taxon>Eukaryota</taxon>
        <taxon>Metazoa</taxon>
        <taxon>Ecdysozoa</taxon>
        <taxon>Nematoda</taxon>
        <taxon>Enoplea</taxon>
        <taxon>Dorylaimia</taxon>
        <taxon>Trichinellida</taxon>
        <taxon>Trichinellidae</taxon>
        <taxon>Trichinella</taxon>
    </lineage>
</organism>
<reference evidence="6 7" key="1">
    <citation type="submission" date="2015-01" db="EMBL/GenBank/DDBJ databases">
        <title>Evolution of Trichinella species and genotypes.</title>
        <authorList>
            <person name="Korhonen P.K."/>
            <person name="Edoardo P."/>
            <person name="Giuseppe L.R."/>
            <person name="Gasser R.B."/>
        </authorList>
    </citation>
    <scope>NUCLEOTIDE SEQUENCE [LARGE SCALE GENOMIC DNA]</scope>
    <source>
        <strain evidence="6">ISS588</strain>
    </source>
</reference>
<name>A0A0V1JHU7_TRIPS</name>
<dbReference type="GO" id="GO:0008270">
    <property type="term" value="F:zinc ion binding"/>
    <property type="evidence" value="ECO:0007669"/>
    <property type="project" value="UniProtKB-KW"/>
</dbReference>
<evidence type="ECO:0000256" key="1">
    <source>
        <dbReference type="ARBA" id="ARBA00022723"/>
    </source>
</evidence>
<accession>A0A0V1JHU7</accession>
<dbReference type="InterPro" id="IPR038654">
    <property type="entry name" value="PINIT_sf"/>
</dbReference>
<dbReference type="GO" id="GO:0016925">
    <property type="term" value="P:protein sumoylation"/>
    <property type="evidence" value="ECO:0007669"/>
    <property type="project" value="TreeGrafter"/>
</dbReference>
<dbReference type="GO" id="GO:0000785">
    <property type="term" value="C:chromatin"/>
    <property type="evidence" value="ECO:0007669"/>
    <property type="project" value="TreeGrafter"/>
</dbReference>
<dbReference type="GO" id="GO:0003712">
    <property type="term" value="F:transcription coregulator activity"/>
    <property type="evidence" value="ECO:0007669"/>
    <property type="project" value="TreeGrafter"/>
</dbReference>
<dbReference type="Pfam" id="PF02891">
    <property type="entry name" value="zf-MIZ"/>
    <property type="match status" value="1"/>
</dbReference>
<keyword evidence="7" id="KW-1185">Reference proteome</keyword>
<dbReference type="GO" id="GO:0006357">
    <property type="term" value="P:regulation of transcription by RNA polymerase II"/>
    <property type="evidence" value="ECO:0007669"/>
    <property type="project" value="TreeGrafter"/>
</dbReference>
<dbReference type="CDD" id="cd16650">
    <property type="entry name" value="SP-RING_PIAS-like"/>
    <property type="match status" value="1"/>
</dbReference>
<dbReference type="PANTHER" id="PTHR10782">
    <property type="entry name" value="ZINC FINGER MIZ DOMAIN-CONTAINING PROTEIN"/>
    <property type="match status" value="1"/>
</dbReference>
<protein>
    <submittedName>
        <fullName evidence="6">E3 SUMO-protein ligase PIAS2</fullName>
    </submittedName>
</protein>
<dbReference type="InterPro" id="IPR013083">
    <property type="entry name" value="Znf_RING/FYVE/PHD"/>
</dbReference>
<dbReference type="GO" id="GO:0061665">
    <property type="term" value="F:SUMO ligase activity"/>
    <property type="evidence" value="ECO:0007669"/>
    <property type="project" value="TreeGrafter"/>
</dbReference>
<keyword evidence="2 4" id="KW-0863">Zinc-finger</keyword>
<evidence type="ECO:0000256" key="3">
    <source>
        <dbReference type="ARBA" id="ARBA00022833"/>
    </source>
</evidence>
<dbReference type="EMBL" id="JYDS01000005">
    <property type="protein sequence ID" value="KRZ34069.1"/>
    <property type="molecule type" value="Genomic_DNA"/>
</dbReference>
<evidence type="ECO:0000259" key="5">
    <source>
        <dbReference type="PROSITE" id="PS51044"/>
    </source>
</evidence>
<dbReference type="GO" id="GO:0016874">
    <property type="term" value="F:ligase activity"/>
    <property type="evidence" value="ECO:0007669"/>
    <property type="project" value="UniProtKB-KW"/>
</dbReference>
<feature type="non-terminal residue" evidence="6">
    <location>
        <position position="1"/>
    </location>
</feature>
<evidence type="ECO:0000256" key="4">
    <source>
        <dbReference type="PROSITE-ProRule" id="PRU00452"/>
    </source>
</evidence>
<evidence type="ECO:0000313" key="7">
    <source>
        <dbReference type="Proteomes" id="UP000054805"/>
    </source>
</evidence>
<keyword evidence="6" id="KW-0436">Ligase</keyword>
<keyword evidence="1" id="KW-0479">Metal-binding</keyword>
<feature type="domain" description="SP-RING-type" evidence="5">
    <location>
        <begin position="227"/>
        <end position="312"/>
    </location>
</feature>
<keyword evidence="3" id="KW-0862">Zinc</keyword>
<gene>
    <name evidence="6" type="primary">Pias2</name>
    <name evidence="6" type="ORF">T4B_6238</name>
</gene>
<dbReference type="InterPro" id="IPR004181">
    <property type="entry name" value="Znf_MIZ"/>
</dbReference>
<dbReference type="Proteomes" id="UP000054805">
    <property type="component" value="Unassembled WGS sequence"/>
</dbReference>